<evidence type="ECO:0000313" key="1">
    <source>
        <dbReference type="EMBL" id="NMA44722.1"/>
    </source>
</evidence>
<name>A0A7K4BZU4_9ARCH</name>
<proteinExistence type="predicted"/>
<organism evidence="1 2">
    <name type="scientific">Candidatus Iainarchaeum sp</name>
    <dbReference type="NCBI Taxonomy" id="3101447"/>
    <lineage>
        <taxon>Archaea</taxon>
        <taxon>Candidatus Iainarchaeota</taxon>
        <taxon>Candidatus Iainarchaeia</taxon>
        <taxon>Candidatus Iainarchaeales</taxon>
        <taxon>Candidatus Iainarchaeaceae</taxon>
        <taxon>Candidatus Iainarchaeum</taxon>
    </lineage>
</organism>
<dbReference type="SUPFAM" id="SSF89447">
    <property type="entry name" value="AbrB/MazE/MraZ-like"/>
    <property type="match status" value="1"/>
</dbReference>
<reference evidence="1 2" key="1">
    <citation type="journal article" date="2020" name="Biotechnol. Biofuels">
        <title>New insights from the biogas microbiome by comprehensive genome-resolved metagenomics of nearly 1600 species originating from multiple anaerobic digesters.</title>
        <authorList>
            <person name="Campanaro S."/>
            <person name="Treu L."/>
            <person name="Rodriguez-R L.M."/>
            <person name="Kovalovszki A."/>
            <person name="Ziels R.M."/>
            <person name="Maus I."/>
            <person name="Zhu X."/>
            <person name="Kougias P.G."/>
            <person name="Basile A."/>
            <person name="Luo G."/>
            <person name="Schluter A."/>
            <person name="Konstantinidis K.T."/>
            <person name="Angelidaki I."/>
        </authorList>
    </citation>
    <scope>NUCLEOTIDE SEQUENCE [LARGE SCALE GENOMIC DNA]</scope>
    <source>
        <strain evidence="1">AS22ysBPME_79</strain>
    </source>
</reference>
<dbReference type="Gene3D" id="2.10.260.10">
    <property type="match status" value="1"/>
</dbReference>
<dbReference type="InterPro" id="IPR037914">
    <property type="entry name" value="SpoVT-AbrB_sf"/>
</dbReference>
<dbReference type="EMBL" id="JAAZKV010000019">
    <property type="protein sequence ID" value="NMA44722.1"/>
    <property type="molecule type" value="Genomic_DNA"/>
</dbReference>
<dbReference type="Proteomes" id="UP000526302">
    <property type="component" value="Unassembled WGS sequence"/>
</dbReference>
<protein>
    <recommendedName>
        <fullName evidence="3">AbrB/MazE/SpoVT family DNA-binding domain-containing protein</fullName>
    </recommendedName>
</protein>
<comment type="caution">
    <text evidence="1">The sequence shown here is derived from an EMBL/GenBank/DDBJ whole genome shotgun (WGS) entry which is preliminary data.</text>
</comment>
<evidence type="ECO:0000313" key="2">
    <source>
        <dbReference type="Proteomes" id="UP000526302"/>
    </source>
</evidence>
<sequence>MEAMVETTRMSTKGQLLIPKHIREFTNSGKNSLFTVVPLNNDTIILKKINSQEMIKEFRKLRSEVKNKLSEDEINEIIHKVR</sequence>
<gene>
    <name evidence="1" type="ORF">GX950_02855</name>
</gene>
<dbReference type="AlphaFoldDB" id="A0A7K4BZU4"/>
<evidence type="ECO:0008006" key="3">
    <source>
        <dbReference type="Google" id="ProtNLM"/>
    </source>
</evidence>
<accession>A0A7K4BZU4</accession>